<dbReference type="EMBL" id="FOYS01000005">
    <property type="protein sequence ID" value="SFR63167.1"/>
    <property type="molecule type" value="Genomic_DNA"/>
</dbReference>
<keyword evidence="3" id="KW-0456">Lyase</keyword>
<dbReference type="InterPro" id="IPR040442">
    <property type="entry name" value="Pyrv_kinase-like_dom_sf"/>
</dbReference>
<dbReference type="PANTHER" id="PTHR30502:SF0">
    <property type="entry name" value="PHOSPHOENOLPYRUVATE CARBOXYLASE FAMILY PROTEIN"/>
    <property type="match status" value="1"/>
</dbReference>
<evidence type="ECO:0000256" key="2">
    <source>
        <dbReference type="ARBA" id="ARBA00022723"/>
    </source>
</evidence>
<proteinExistence type="inferred from homology"/>
<dbReference type="Pfam" id="PF03328">
    <property type="entry name" value="HpcH_HpaI"/>
    <property type="match status" value="1"/>
</dbReference>
<dbReference type="InterPro" id="IPR015813">
    <property type="entry name" value="Pyrv/PenolPyrv_kinase-like_dom"/>
</dbReference>
<feature type="domain" description="HpcH/HpaI aldolase/citrate lyase" evidence="4">
    <location>
        <begin position="26"/>
        <end position="247"/>
    </location>
</feature>
<dbReference type="PANTHER" id="PTHR30502">
    <property type="entry name" value="2-KETO-3-DEOXY-L-RHAMNONATE ALDOLASE"/>
    <property type="match status" value="1"/>
</dbReference>
<accession>A0A1I6I8T6</accession>
<comment type="similarity">
    <text evidence="1">Belongs to the HpcH/HpaI aldolase family.</text>
</comment>
<dbReference type="GO" id="GO:0005737">
    <property type="term" value="C:cytoplasm"/>
    <property type="evidence" value="ECO:0007669"/>
    <property type="project" value="TreeGrafter"/>
</dbReference>
<dbReference type="STRING" id="555875.SAMN04488124_2865"/>
<dbReference type="RefSeq" id="WP_089882183.1">
    <property type="nucleotide sequence ID" value="NZ_FOYS01000005.1"/>
</dbReference>
<dbReference type="AlphaFoldDB" id="A0A1I6I8T6"/>
<dbReference type="InterPro" id="IPR050251">
    <property type="entry name" value="HpcH-HpaI_aldolase"/>
</dbReference>
<dbReference type="InterPro" id="IPR005000">
    <property type="entry name" value="Aldolase/citrate-lyase_domain"/>
</dbReference>
<dbReference type="SUPFAM" id="SSF51621">
    <property type="entry name" value="Phosphoenolpyruvate/pyruvate domain"/>
    <property type="match status" value="1"/>
</dbReference>
<reference evidence="6" key="1">
    <citation type="submission" date="2016-10" db="EMBL/GenBank/DDBJ databases">
        <authorList>
            <person name="Varghese N."/>
            <person name="Submissions S."/>
        </authorList>
    </citation>
    <scope>NUCLEOTIDE SEQUENCE [LARGE SCALE GENOMIC DNA]</scope>
    <source>
        <strain evidence="6">CGMCC 1.8711</strain>
    </source>
</reference>
<name>A0A1I6I8T6_9EURY</name>
<keyword evidence="6" id="KW-1185">Reference proteome</keyword>
<evidence type="ECO:0000256" key="1">
    <source>
        <dbReference type="ARBA" id="ARBA00005568"/>
    </source>
</evidence>
<dbReference type="Proteomes" id="UP000243250">
    <property type="component" value="Unassembled WGS sequence"/>
</dbReference>
<evidence type="ECO:0000259" key="4">
    <source>
        <dbReference type="Pfam" id="PF03328"/>
    </source>
</evidence>
<sequence>MSNAETNGIRTAFEDGTVALGVLENAYSPALVEFYGELGADFVWVDLEHGGPTQNDGPELENLLRAAERTGTELLVRVSDTEPSSVRKALDLGVRNVFVPRVEDAETVREAVKAARFRYEDGPGNRGLAAPRARRWGLVEDYVATEDNETLVGATIETKAAVEAIDDILAVPELGFVFVGPLDLSVSYGHPGELDHPDVEDAVETVRAAAVDAGVPLGGLGFGMDDVNEKAANGYQLLHVGSTTGALKQAVTGWWDAFEGERPTLR</sequence>
<organism evidence="5 6">
    <name type="scientific">Halogeometricum limi</name>
    <dbReference type="NCBI Taxonomy" id="555875"/>
    <lineage>
        <taxon>Archaea</taxon>
        <taxon>Methanobacteriati</taxon>
        <taxon>Methanobacteriota</taxon>
        <taxon>Stenosarchaea group</taxon>
        <taxon>Halobacteria</taxon>
        <taxon>Halobacteriales</taxon>
        <taxon>Haloferacaceae</taxon>
        <taxon>Halogeometricum</taxon>
    </lineage>
</organism>
<dbReference type="OrthoDB" id="142679at2157"/>
<evidence type="ECO:0000256" key="3">
    <source>
        <dbReference type="ARBA" id="ARBA00023239"/>
    </source>
</evidence>
<evidence type="ECO:0000313" key="5">
    <source>
        <dbReference type="EMBL" id="SFR63167.1"/>
    </source>
</evidence>
<dbReference type="GO" id="GO:0046872">
    <property type="term" value="F:metal ion binding"/>
    <property type="evidence" value="ECO:0007669"/>
    <property type="project" value="UniProtKB-KW"/>
</dbReference>
<keyword evidence="2" id="KW-0479">Metal-binding</keyword>
<evidence type="ECO:0000313" key="6">
    <source>
        <dbReference type="Proteomes" id="UP000243250"/>
    </source>
</evidence>
<dbReference type="GO" id="GO:0016832">
    <property type="term" value="F:aldehyde-lyase activity"/>
    <property type="evidence" value="ECO:0007669"/>
    <property type="project" value="TreeGrafter"/>
</dbReference>
<protein>
    <submittedName>
        <fullName evidence="5">2-dehydro-3-deoxyglucarate aldolase</fullName>
    </submittedName>
</protein>
<dbReference type="Gene3D" id="3.20.20.60">
    <property type="entry name" value="Phosphoenolpyruvate-binding domains"/>
    <property type="match status" value="1"/>
</dbReference>
<gene>
    <name evidence="5" type="ORF">SAMN04488124_2865</name>
</gene>